<feature type="transmembrane region" description="Helical" evidence="1">
    <location>
        <begin position="227"/>
        <end position="244"/>
    </location>
</feature>
<feature type="transmembrane region" description="Helical" evidence="1">
    <location>
        <begin position="12"/>
        <end position="38"/>
    </location>
</feature>
<keyword evidence="3" id="KW-0808">Transferase</keyword>
<name>A0ABX1WW70_9BACT</name>
<keyword evidence="1" id="KW-0812">Transmembrane</keyword>
<dbReference type="InterPro" id="IPR050623">
    <property type="entry name" value="Glucan_succinyl_AcylTrfase"/>
</dbReference>
<gene>
    <name evidence="3" type="ORF">ELS83_09925</name>
</gene>
<sequence length="362" mass="42455">MTTTERRYDIDWLRVITIALLLIYHIAIVFQPWAPFLAFIKSDTSMESIWIPMSALNIWRIPLLFFVSGMGVCFAMRKRSGAQLLQERSIRILIPFLFGMFCIVPLHFLIWKSFYNQDLAYMTNPSHLWFLGNIFAYVLILLPLFLYMKKNHFRIKSSLNKWFKSPLALLFVMIPFVLEAILVNPNPFEMYAMTLHGFILGLLAFFFGYIFILAGETLRRSLMKWKWYLLALAVGMYTTRLLVFELQSPNYLMAIESNLWIFAIFGFAFQYLNKGSKTLSYLSEAAYPVYIIHMAMLYAASYFIVPLQIPAILQFVLINLFTFAACFVLYEFVIKRSIVLRPLFGLKIRVKQKLELKTQEIH</sequence>
<feature type="transmembrane region" description="Helical" evidence="1">
    <location>
        <begin position="195"/>
        <end position="215"/>
    </location>
</feature>
<feature type="transmembrane region" description="Helical" evidence="1">
    <location>
        <begin position="285"/>
        <end position="305"/>
    </location>
</feature>
<reference evidence="3 4" key="1">
    <citation type="submission" date="2018-12" db="EMBL/GenBank/DDBJ databases">
        <title>Marinifilum JC070 sp. nov., a marine bacterium isolated from Yongle Blue Hole in the South China Sea.</title>
        <authorList>
            <person name="Fu T."/>
        </authorList>
    </citation>
    <scope>NUCLEOTIDE SEQUENCE [LARGE SCALE GENOMIC DNA]</scope>
    <source>
        <strain evidence="3 4">JC070</strain>
    </source>
</reference>
<protein>
    <submittedName>
        <fullName evidence="3">Acyltransferase</fullName>
    </submittedName>
</protein>
<keyword evidence="4" id="KW-1185">Reference proteome</keyword>
<evidence type="ECO:0000313" key="3">
    <source>
        <dbReference type="EMBL" id="NOU60143.1"/>
    </source>
</evidence>
<feature type="transmembrane region" description="Helical" evidence="1">
    <location>
        <begin position="58"/>
        <end position="77"/>
    </location>
</feature>
<dbReference type="InterPro" id="IPR002656">
    <property type="entry name" value="Acyl_transf_3_dom"/>
</dbReference>
<keyword evidence="3" id="KW-0012">Acyltransferase</keyword>
<dbReference type="Pfam" id="PF01757">
    <property type="entry name" value="Acyl_transf_3"/>
    <property type="match status" value="1"/>
</dbReference>
<feature type="domain" description="Acyltransferase 3" evidence="2">
    <location>
        <begin position="8"/>
        <end position="330"/>
    </location>
</feature>
<feature type="transmembrane region" description="Helical" evidence="1">
    <location>
        <begin position="128"/>
        <end position="147"/>
    </location>
</feature>
<dbReference type="Proteomes" id="UP000732105">
    <property type="component" value="Unassembled WGS sequence"/>
</dbReference>
<dbReference type="RefSeq" id="WP_171595429.1">
    <property type="nucleotide sequence ID" value="NZ_RZNH01000014.1"/>
</dbReference>
<keyword evidence="1" id="KW-1133">Transmembrane helix</keyword>
<evidence type="ECO:0000259" key="2">
    <source>
        <dbReference type="Pfam" id="PF01757"/>
    </source>
</evidence>
<dbReference type="PANTHER" id="PTHR36927">
    <property type="entry name" value="BLR4337 PROTEIN"/>
    <property type="match status" value="1"/>
</dbReference>
<organism evidence="3 4">
    <name type="scientific">Marinifilum caeruleilacunae</name>
    <dbReference type="NCBI Taxonomy" id="2499076"/>
    <lineage>
        <taxon>Bacteria</taxon>
        <taxon>Pseudomonadati</taxon>
        <taxon>Bacteroidota</taxon>
        <taxon>Bacteroidia</taxon>
        <taxon>Marinilabiliales</taxon>
        <taxon>Marinifilaceae</taxon>
    </lineage>
</organism>
<feature type="transmembrane region" description="Helical" evidence="1">
    <location>
        <begin position="89"/>
        <end position="108"/>
    </location>
</feature>
<feature type="transmembrane region" description="Helical" evidence="1">
    <location>
        <begin position="250"/>
        <end position="273"/>
    </location>
</feature>
<dbReference type="EMBL" id="RZNH01000014">
    <property type="protein sequence ID" value="NOU60143.1"/>
    <property type="molecule type" value="Genomic_DNA"/>
</dbReference>
<dbReference type="GO" id="GO:0016746">
    <property type="term" value="F:acyltransferase activity"/>
    <property type="evidence" value="ECO:0007669"/>
    <property type="project" value="UniProtKB-KW"/>
</dbReference>
<comment type="caution">
    <text evidence="3">The sequence shown here is derived from an EMBL/GenBank/DDBJ whole genome shotgun (WGS) entry which is preliminary data.</text>
</comment>
<accession>A0ABX1WW70</accession>
<keyword evidence="1" id="KW-0472">Membrane</keyword>
<proteinExistence type="predicted"/>
<dbReference type="PANTHER" id="PTHR36927:SF3">
    <property type="entry name" value="GLUCANS BIOSYNTHESIS PROTEIN C"/>
    <property type="match status" value="1"/>
</dbReference>
<evidence type="ECO:0000313" key="4">
    <source>
        <dbReference type="Proteomes" id="UP000732105"/>
    </source>
</evidence>
<evidence type="ECO:0000256" key="1">
    <source>
        <dbReference type="SAM" id="Phobius"/>
    </source>
</evidence>
<feature type="transmembrane region" description="Helical" evidence="1">
    <location>
        <begin position="167"/>
        <end position="183"/>
    </location>
</feature>
<feature type="transmembrane region" description="Helical" evidence="1">
    <location>
        <begin position="311"/>
        <end position="333"/>
    </location>
</feature>